<sequence>MGEQELITLIVAMFASTGFWAFARTVYEHICEKKREAKNKVDPKLIDDIRKALLGVMHTMIFSLGHEYLAQDEITLEQYDNFFVLYNPYEKLGGNGTGKRLKDEIVRRKLIDEHTPD</sequence>
<keyword evidence="1" id="KW-0812">Transmembrane</keyword>
<protein>
    <submittedName>
        <fullName evidence="2">Holin protein</fullName>
    </submittedName>
</protein>
<reference evidence="2" key="1">
    <citation type="journal article" date="2021" name="Proc. Natl. Acad. Sci. U.S.A.">
        <title>A Catalog of Tens of Thousands of Viruses from Human Metagenomes Reveals Hidden Associations with Chronic Diseases.</title>
        <authorList>
            <person name="Tisza M.J."/>
            <person name="Buck C.B."/>
        </authorList>
    </citation>
    <scope>NUCLEOTIDE SEQUENCE</scope>
    <source>
        <strain evidence="2">CtWT735</strain>
    </source>
</reference>
<accession>A0A8S5TU61</accession>
<name>A0A8S5TU61_9CAUD</name>
<keyword evidence="1" id="KW-1133">Transmembrane helix</keyword>
<dbReference type="EMBL" id="BK015930">
    <property type="protein sequence ID" value="DAF85728.1"/>
    <property type="molecule type" value="Genomic_DNA"/>
</dbReference>
<evidence type="ECO:0000313" key="2">
    <source>
        <dbReference type="EMBL" id="DAF85728.1"/>
    </source>
</evidence>
<proteinExistence type="predicted"/>
<keyword evidence="1" id="KW-0472">Membrane</keyword>
<organism evidence="2">
    <name type="scientific">Siphoviridae sp. ctWT735</name>
    <dbReference type="NCBI Taxonomy" id="2825538"/>
    <lineage>
        <taxon>Viruses</taxon>
        <taxon>Duplodnaviria</taxon>
        <taxon>Heunggongvirae</taxon>
        <taxon>Uroviricota</taxon>
        <taxon>Caudoviricetes</taxon>
    </lineage>
</organism>
<evidence type="ECO:0000256" key="1">
    <source>
        <dbReference type="SAM" id="Phobius"/>
    </source>
</evidence>
<feature type="transmembrane region" description="Helical" evidence="1">
    <location>
        <begin position="6"/>
        <end position="27"/>
    </location>
</feature>